<sequence length="37" mass="4167">MINFCLLNIYKNLGRQGLPDHDYLLGGLEAEGLRSMT</sequence>
<accession>A0A5A5R486</accession>
<name>A0A5A5R486_MICAE</name>
<dbReference type="EMBL" id="BHVO01000010">
    <property type="protein sequence ID" value="GCA69495.1"/>
    <property type="molecule type" value="Genomic_DNA"/>
</dbReference>
<gene>
    <name evidence="1" type="ORF">MiYa_01021</name>
</gene>
<dbReference type="AlphaFoldDB" id="A0A5A5R486"/>
<comment type="caution">
    <text evidence="1">The sequence shown here is derived from an EMBL/GenBank/DDBJ whole genome shotgun (WGS) entry which is preliminary data.</text>
</comment>
<organism evidence="1 2">
    <name type="scientific">Microcystis aeruginosa NIES-2519</name>
    <dbReference type="NCBI Taxonomy" id="2303981"/>
    <lineage>
        <taxon>Bacteria</taxon>
        <taxon>Bacillati</taxon>
        <taxon>Cyanobacteriota</taxon>
        <taxon>Cyanophyceae</taxon>
        <taxon>Oscillatoriophycideae</taxon>
        <taxon>Chroococcales</taxon>
        <taxon>Microcystaceae</taxon>
        <taxon>Microcystis</taxon>
    </lineage>
</organism>
<proteinExistence type="predicted"/>
<reference evidence="1 2" key="1">
    <citation type="submission" date="2018-09" db="EMBL/GenBank/DDBJ databases">
        <title>Evolutionary history of phycoerythrin pigmentation in the water bloom-forming cyanobacterium Microcystis aeruginosa.</title>
        <authorList>
            <person name="Tanabe Y."/>
            <person name="Tanabe Y."/>
            <person name="Yamaguchi H."/>
        </authorList>
    </citation>
    <scope>NUCLEOTIDE SEQUENCE [LARGE SCALE GENOMIC DNA]</scope>
    <source>
        <strain evidence="1 2">NIES-2519</strain>
    </source>
</reference>
<protein>
    <submittedName>
        <fullName evidence="1">Uncharacterized protein</fullName>
    </submittedName>
</protein>
<evidence type="ECO:0000313" key="1">
    <source>
        <dbReference type="EMBL" id="GCA69495.1"/>
    </source>
</evidence>
<dbReference type="Proteomes" id="UP000323569">
    <property type="component" value="Unassembled WGS sequence"/>
</dbReference>
<evidence type="ECO:0000313" key="2">
    <source>
        <dbReference type="Proteomes" id="UP000323569"/>
    </source>
</evidence>